<evidence type="ECO:0000256" key="1">
    <source>
        <dbReference type="SAM" id="Phobius"/>
    </source>
</evidence>
<evidence type="ECO:0000259" key="2">
    <source>
        <dbReference type="Pfam" id="PF07811"/>
    </source>
</evidence>
<evidence type="ECO:0000313" key="3">
    <source>
        <dbReference type="EMBL" id="GHD18891.1"/>
    </source>
</evidence>
<evidence type="ECO:0000313" key="4">
    <source>
        <dbReference type="Proteomes" id="UP000638353"/>
    </source>
</evidence>
<keyword evidence="1" id="KW-0812">Transmembrane</keyword>
<dbReference type="Proteomes" id="UP000638353">
    <property type="component" value="Unassembled WGS sequence"/>
</dbReference>
<reference evidence="3" key="1">
    <citation type="journal article" date="2014" name="Int. J. Syst. Evol. Microbiol.">
        <title>Complete genome sequence of Corynebacterium casei LMG S-19264T (=DSM 44701T), isolated from a smear-ripened cheese.</title>
        <authorList>
            <consortium name="US DOE Joint Genome Institute (JGI-PGF)"/>
            <person name="Walter F."/>
            <person name="Albersmeier A."/>
            <person name="Kalinowski J."/>
            <person name="Ruckert C."/>
        </authorList>
    </citation>
    <scope>NUCLEOTIDE SEQUENCE</scope>
    <source>
        <strain evidence="3">JCM 4637</strain>
    </source>
</reference>
<gene>
    <name evidence="3" type="ORF">GCM10010334_82150</name>
</gene>
<sequence>MAGDRGSAPIEAVIVVPVLIAFGLLFVAGARLAMASQAVDTASEHAARAASLARTVNAAQGEAQRAAAQSLAGDSQPCTATTVQANTKGLAVAVGQAATVTVTVSCTVPLGDLLLFGGGPGVRTLTSEFTSVVDAYRQREGT</sequence>
<keyword evidence="1" id="KW-1133">Transmembrane helix</keyword>
<accession>A0A919CFQ2</accession>
<proteinExistence type="predicted"/>
<feature type="domain" description="TadE-like" evidence="2">
    <location>
        <begin position="6"/>
        <end position="48"/>
    </location>
</feature>
<protein>
    <recommendedName>
        <fullName evidence="2">TadE-like domain-containing protein</fullName>
    </recommendedName>
</protein>
<dbReference type="InterPro" id="IPR012495">
    <property type="entry name" value="TadE-like_dom"/>
</dbReference>
<reference evidence="3" key="2">
    <citation type="submission" date="2020-09" db="EMBL/GenBank/DDBJ databases">
        <authorList>
            <person name="Sun Q."/>
            <person name="Ohkuma M."/>
        </authorList>
    </citation>
    <scope>NUCLEOTIDE SEQUENCE</scope>
    <source>
        <strain evidence="3">JCM 4637</strain>
    </source>
</reference>
<dbReference type="AlphaFoldDB" id="A0A919CFQ2"/>
<keyword evidence="1" id="KW-0472">Membrane</keyword>
<feature type="transmembrane region" description="Helical" evidence="1">
    <location>
        <begin position="12"/>
        <end position="34"/>
    </location>
</feature>
<organism evidence="3 4">
    <name type="scientific">Streptomyces finlayi</name>
    <dbReference type="NCBI Taxonomy" id="67296"/>
    <lineage>
        <taxon>Bacteria</taxon>
        <taxon>Bacillati</taxon>
        <taxon>Actinomycetota</taxon>
        <taxon>Actinomycetes</taxon>
        <taxon>Kitasatosporales</taxon>
        <taxon>Streptomycetaceae</taxon>
        <taxon>Streptomyces</taxon>
    </lineage>
</organism>
<name>A0A919CFQ2_9ACTN</name>
<dbReference type="EMBL" id="BMVC01000031">
    <property type="protein sequence ID" value="GHD18891.1"/>
    <property type="molecule type" value="Genomic_DNA"/>
</dbReference>
<comment type="caution">
    <text evidence="3">The sequence shown here is derived from an EMBL/GenBank/DDBJ whole genome shotgun (WGS) entry which is preliminary data.</text>
</comment>
<dbReference type="Pfam" id="PF07811">
    <property type="entry name" value="TadE"/>
    <property type="match status" value="1"/>
</dbReference>